<protein>
    <recommendedName>
        <fullName evidence="8">Protein ABCI12, chloroplastic</fullName>
    </recommendedName>
</protein>
<dbReference type="PANTHER" id="PTHR33514">
    <property type="entry name" value="PROTEIN ABCI12, CHLOROPLASTIC"/>
    <property type="match status" value="1"/>
</dbReference>
<keyword evidence="2 5" id="KW-0812">Transmembrane</keyword>
<keyword evidence="7" id="KW-1185">Reference proteome</keyword>
<evidence type="ECO:0000256" key="1">
    <source>
        <dbReference type="ARBA" id="ARBA00004141"/>
    </source>
</evidence>
<dbReference type="InterPro" id="IPR003339">
    <property type="entry name" value="ABC/ECF_trnsptr_transmembrane"/>
</dbReference>
<evidence type="ECO:0000256" key="4">
    <source>
        <dbReference type="ARBA" id="ARBA00023136"/>
    </source>
</evidence>
<organism evidence="6 7">
    <name type="scientific">Lithospermum erythrorhizon</name>
    <name type="common">Purple gromwell</name>
    <name type="synonym">Lithospermum officinale var. erythrorhizon</name>
    <dbReference type="NCBI Taxonomy" id="34254"/>
    <lineage>
        <taxon>Eukaryota</taxon>
        <taxon>Viridiplantae</taxon>
        <taxon>Streptophyta</taxon>
        <taxon>Embryophyta</taxon>
        <taxon>Tracheophyta</taxon>
        <taxon>Spermatophyta</taxon>
        <taxon>Magnoliopsida</taxon>
        <taxon>eudicotyledons</taxon>
        <taxon>Gunneridae</taxon>
        <taxon>Pentapetalae</taxon>
        <taxon>asterids</taxon>
        <taxon>lamiids</taxon>
        <taxon>Boraginales</taxon>
        <taxon>Boraginaceae</taxon>
        <taxon>Boraginoideae</taxon>
        <taxon>Lithospermeae</taxon>
        <taxon>Lithospermum</taxon>
    </lineage>
</organism>
<accession>A0AAV3P6P7</accession>
<feature type="transmembrane region" description="Helical" evidence="5">
    <location>
        <begin position="116"/>
        <end position="146"/>
    </location>
</feature>
<comment type="caution">
    <text evidence="6">The sequence shown here is derived from an EMBL/GenBank/DDBJ whole genome shotgun (WGS) entry which is preliminary data.</text>
</comment>
<name>A0AAV3P6P7_LITER</name>
<dbReference type="CDD" id="cd16914">
    <property type="entry name" value="EcfT"/>
    <property type="match status" value="1"/>
</dbReference>
<keyword evidence="3 5" id="KW-1133">Transmembrane helix</keyword>
<evidence type="ECO:0000313" key="7">
    <source>
        <dbReference type="Proteomes" id="UP001454036"/>
    </source>
</evidence>
<evidence type="ECO:0000256" key="5">
    <source>
        <dbReference type="SAM" id="Phobius"/>
    </source>
</evidence>
<dbReference type="PANTHER" id="PTHR33514:SF13">
    <property type="entry name" value="PROTEIN ABCI12, CHLOROPLASTIC"/>
    <property type="match status" value="1"/>
</dbReference>
<dbReference type="GO" id="GO:0005886">
    <property type="term" value="C:plasma membrane"/>
    <property type="evidence" value="ECO:0007669"/>
    <property type="project" value="UniProtKB-ARBA"/>
</dbReference>
<dbReference type="GO" id="GO:0009507">
    <property type="term" value="C:chloroplast"/>
    <property type="evidence" value="ECO:0007669"/>
    <property type="project" value="TreeGrafter"/>
</dbReference>
<evidence type="ECO:0000256" key="2">
    <source>
        <dbReference type="ARBA" id="ARBA00022692"/>
    </source>
</evidence>
<dbReference type="Proteomes" id="UP001454036">
    <property type="component" value="Unassembled WGS sequence"/>
</dbReference>
<dbReference type="EMBL" id="BAABME010001070">
    <property type="protein sequence ID" value="GAA0147352.1"/>
    <property type="molecule type" value="Genomic_DNA"/>
</dbReference>
<evidence type="ECO:0000313" key="6">
    <source>
        <dbReference type="EMBL" id="GAA0147352.1"/>
    </source>
</evidence>
<feature type="transmembrane region" description="Helical" evidence="5">
    <location>
        <begin position="158"/>
        <end position="176"/>
    </location>
</feature>
<evidence type="ECO:0008006" key="8">
    <source>
        <dbReference type="Google" id="ProtNLM"/>
    </source>
</evidence>
<evidence type="ECO:0000256" key="3">
    <source>
        <dbReference type="ARBA" id="ARBA00022989"/>
    </source>
</evidence>
<gene>
    <name evidence="6" type="ORF">LIER_07073</name>
</gene>
<feature type="transmembrane region" description="Helical" evidence="5">
    <location>
        <begin position="264"/>
        <end position="283"/>
    </location>
</feature>
<comment type="subcellular location">
    <subcellularLocation>
        <location evidence="1">Membrane</location>
        <topology evidence="1">Multi-pass membrane protein</topology>
    </subcellularLocation>
</comment>
<feature type="transmembrane region" description="Helical" evidence="5">
    <location>
        <begin position="361"/>
        <end position="381"/>
    </location>
</feature>
<dbReference type="Pfam" id="PF02361">
    <property type="entry name" value="CbiQ"/>
    <property type="match status" value="1"/>
</dbReference>
<dbReference type="AlphaFoldDB" id="A0AAV3P6P7"/>
<sequence>MSTNPVYTNPRILFNSSTLKHQSTLNPKRLHFGHAQLQKSNQYVKLKCSANSGNGDGFGFGDAKNVDKKWERFIPNNFVAAEKVFRVISEATSSPITQYIASPTTFLHSVDPRIKLAWLVALVILPARLSVLMRFGLVSFLALVSISVQPRRVWMDQLGRVSLLSGILFITLALGTDTAPSFLSSRSPPSLVTGLPDIPSSLTGYSYVIMKLGPLRLTRKGLSVASTSACLTFVIFQSASLCLSTTTPEQLAYSLQWVINPLKYIGLPVSEVVITLLLSLRFISMVFDEVRNLALGIVSRRIDWKKLTPMETVDIIFTYIRRIFKNIFHHAEQISQAMIVRGFRGDSTSHKLFLSANSSMALANIVSMLSLVGLVGAAFLCQDLI</sequence>
<keyword evidence="4 5" id="KW-0472">Membrane</keyword>
<proteinExistence type="predicted"/>
<reference evidence="6 7" key="1">
    <citation type="submission" date="2024-01" db="EMBL/GenBank/DDBJ databases">
        <title>The complete chloroplast genome sequence of Lithospermum erythrorhizon: insights into the phylogenetic relationship among Boraginaceae species and the maternal lineages of purple gromwells.</title>
        <authorList>
            <person name="Okada T."/>
            <person name="Watanabe K."/>
        </authorList>
    </citation>
    <scope>NUCLEOTIDE SEQUENCE [LARGE SCALE GENOMIC DNA]</scope>
</reference>
<feature type="transmembrane region" description="Helical" evidence="5">
    <location>
        <begin position="222"/>
        <end position="243"/>
    </location>
</feature>